<dbReference type="EMBL" id="CM044701">
    <property type="protein sequence ID" value="KAI5681361.1"/>
    <property type="molecule type" value="Genomic_DNA"/>
</dbReference>
<comment type="caution">
    <text evidence="1">The sequence shown here is derived from an EMBL/GenBank/DDBJ whole genome shotgun (WGS) entry which is preliminary data.</text>
</comment>
<protein>
    <submittedName>
        <fullName evidence="1">Uncharacterized protein</fullName>
    </submittedName>
</protein>
<name>A0ACC0C8W3_CATRO</name>
<reference evidence="2" key="1">
    <citation type="journal article" date="2023" name="Nat. Plants">
        <title>Single-cell RNA sequencing provides a high-resolution roadmap for understanding the multicellular compartmentation of specialized metabolism.</title>
        <authorList>
            <person name="Sun S."/>
            <person name="Shen X."/>
            <person name="Li Y."/>
            <person name="Li Y."/>
            <person name="Wang S."/>
            <person name="Li R."/>
            <person name="Zhang H."/>
            <person name="Shen G."/>
            <person name="Guo B."/>
            <person name="Wei J."/>
            <person name="Xu J."/>
            <person name="St-Pierre B."/>
            <person name="Chen S."/>
            <person name="Sun C."/>
        </authorList>
    </citation>
    <scope>NUCLEOTIDE SEQUENCE [LARGE SCALE GENOMIC DNA]</scope>
</reference>
<gene>
    <name evidence="1" type="ORF">M9H77_02588</name>
</gene>
<evidence type="ECO:0000313" key="2">
    <source>
        <dbReference type="Proteomes" id="UP001060085"/>
    </source>
</evidence>
<keyword evidence="2" id="KW-1185">Reference proteome</keyword>
<evidence type="ECO:0000313" key="1">
    <source>
        <dbReference type="EMBL" id="KAI5681361.1"/>
    </source>
</evidence>
<sequence length="161" mass="18602">MFSAVRCGSATVYASPSTSINATNSSTSNWDASPFCIKTATEKRKYNMESDSPFVYVQRIWTQSRFIERGHYAHKIIYACDPVGSLNVGRTNPFHYLQYSIIKVPLEERSILGRTWTSTNDPEAYLEWEKKVELVFDCHNYSEQTKMRLVAVEFTDYAIIW</sequence>
<proteinExistence type="predicted"/>
<accession>A0ACC0C8W3</accession>
<organism evidence="1 2">
    <name type="scientific">Catharanthus roseus</name>
    <name type="common">Madagascar periwinkle</name>
    <name type="synonym">Vinca rosea</name>
    <dbReference type="NCBI Taxonomy" id="4058"/>
    <lineage>
        <taxon>Eukaryota</taxon>
        <taxon>Viridiplantae</taxon>
        <taxon>Streptophyta</taxon>
        <taxon>Embryophyta</taxon>
        <taxon>Tracheophyta</taxon>
        <taxon>Spermatophyta</taxon>
        <taxon>Magnoliopsida</taxon>
        <taxon>eudicotyledons</taxon>
        <taxon>Gunneridae</taxon>
        <taxon>Pentapetalae</taxon>
        <taxon>asterids</taxon>
        <taxon>lamiids</taxon>
        <taxon>Gentianales</taxon>
        <taxon>Apocynaceae</taxon>
        <taxon>Rauvolfioideae</taxon>
        <taxon>Vinceae</taxon>
        <taxon>Catharanthinae</taxon>
        <taxon>Catharanthus</taxon>
    </lineage>
</organism>
<dbReference type="Proteomes" id="UP001060085">
    <property type="component" value="Linkage Group LG01"/>
</dbReference>